<dbReference type="Proteomes" id="UP000529946">
    <property type="component" value="Unassembled WGS sequence"/>
</dbReference>
<keyword evidence="1" id="KW-0472">Membrane</keyword>
<dbReference type="EMBL" id="JACIDM010000001">
    <property type="protein sequence ID" value="MBB4081682.1"/>
    <property type="molecule type" value="Genomic_DNA"/>
</dbReference>
<comment type="caution">
    <text evidence="2">The sequence shown here is derived from an EMBL/GenBank/DDBJ whole genome shotgun (WGS) entry which is preliminary data.</text>
</comment>
<sequence>MGRFLTRFRDDEDGATAIEYGLIIALIFLAILGSLTAFGDATNGLFQKAMTAINSAMGG</sequence>
<accession>A0A7W6JAU4</accession>
<evidence type="ECO:0000256" key="1">
    <source>
        <dbReference type="SAM" id="Phobius"/>
    </source>
</evidence>
<evidence type="ECO:0000313" key="2">
    <source>
        <dbReference type="EMBL" id="MBB4081682.1"/>
    </source>
</evidence>
<organism evidence="2 3">
    <name type="scientific">Brevundimonas lenta</name>
    <dbReference type="NCBI Taxonomy" id="424796"/>
    <lineage>
        <taxon>Bacteria</taxon>
        <taxon>Pseudomonadati</taxon>
        <taxon>Pseudomonadota</taxon>
        <taxon>Alphaproteobacteria</taxon>
        <taxon>Caulobacterales</taxon>
        <taxon>Caulobacteraceae</taxon>
        <taxon>Brevundimonas</taxon>
    </lineage>
</organism>
<keyword evidence="1" id="KW-1133">Transmembrane helix</keyword>
<keyword evidence="1" id="KW-0812">Transmembrane</keyword>
<dbReference type="RefSeq" id="WP_183202597.1">
    <property type="nucleotide sequence ID" value="NZ_BAAAER010000002.1"/>
</dbReference>
<reference evidence="2 3" key="1">
    <citation type="submission" date="2020-08" db="EMBL/GenBank/DDBJ databases">
        <title>Genomic Encyclopedia of Type Strains, Phase IV (KMG-IV): sequencing the most valuable type-strain genomes for metagenomic binning, comparative biology and taxonomic classification.</title>
        <authorList>
            <person name="Goeker M."/>
        </authorList>
    </citation>
    <scope>NUCLEOTIDE SEQUENCE [LARGE SCALE GENOMIC DNA]</scope>
    <source>
        <strain evidence="2 3">DSM 23960</strain>
    </source>
</reference>
<name>A0A7W6JAU4_9CAUL</name>
<evidence type="ECO:0000313" key="3">
    <source>
        <dbReference type="Proteomes" id="UP000529946"/>
    </source>
</evidence>
<feature type="transmembrane region" description="Helical" evidence="1">
    <location>
        <begin position="20"/>
        <end position="38"/>
    </location>
</feature>
<dbReference type="AlphaFoldDB" id="A0A7W6JAU4"/>
<proteinExistence type="predicted"/>
<dbReference type="Pfam" id="PF04964">
    <property type="entry name" value="Flp_Fap"/>
    <property type="match status" value="1"/>
</dbReference>
<protein>
    <submittedName>
        <fullName evidence="2">Pilus assembly protein Flp/PilA</fullName>
    </submittedName>
</protein>
<dbReference type="InterPro" id="IPR007047">
    <property type="entry name" value="Flp_Fap"/>
</dbReference>
<keyword evidence="3" id="KW-1185">Reference proteome</keyword>
<gene>
    <name evidence="2" type="ORF">GGR12_000521</name>
</gene>